<organism evidence="2 3">
    <name type="scientific">Candidatus Roizmanbacteria bacterium RIFCSPLOWO2_01_FULL_37_16</name>
    <dbReference type="NCBI Taxonomy" id="1802058"/>
    <lineage>
        <taxon>Bacteria</taxon>
        <taxon>Candidatus Roizmaniibacteriota</taxon>
    </lineage>
</organism>
<evidence type="ECO:0000313" key="2">
    <source>
        <dbReference type="EMBL" id="OGK45667.1"/>
    </source>
</evidence>
<dbReference type="AlphaFoldDB" id="A0A1F7IQN6"/>
<evidence type="ECO:0000256" key="1">
    <source>
        <dbReference type="SAM" id="Phobius"/>
    </source>
</evidence>
<dbReference type="InterPro" id="IPR044020">
    <property type="entry name" value="DUF5676"/>
</dbReference>
<sequence>MKIDKVVLANAFALTMGITYIVCRLLVSLFPRLFMQITRSWFHLIDLTRISGADLGLELFILGLLSSIVSAWLFGYLLGWSIEYFSKK</sequence>
<gene>
    <name evidence="2" type="ORF">A3B40_04270</name>
</gene>
<protein>
    <submittedName>
        <fullName evidence="2">Uncharacterized protein</fullName>
    </submittedName>
</protein>
<feature type="transmembrane region" description="Helical" evidence="1">
    <location>
        <begin position="12"/>
        <end position="34"/>
    </location>
</feature>
<name>A0A1F7IQN6_9BACT</name>
<keyword evidence="1" id="KW-0812">Transmembrane</keyword>
<reference evidence="2 3" key="1">
    <citation type="journal article" date="2016" name="Nat. Commun.">
        <title>Thousands of microbial genomes shed light on interconnected biogeochemical processes in an aquifer system.</title>
        <authorList>
            <person name="Anantharaman K."/>
            <person name="Brown C.T."/>
            <person name="Hug L.A."/>
            <person name="Sharon I."/>
            <person name="Castelle C.J."/>
            <person name="Probst A.J."/>
            <person name="Thomas B.C."/>
            <person name="Singh A."/>
            <person name="Wilkins M.J."/>
            <person name="Karaoz U."/>
            <person name="Brodie E.L."/>
            <person name="Williams K.H."/>
            <person name="Hubbard S.S."/>
            <person name="Banfield J.F."/>
        </authorList>
    </citation>
    <scope>NUCLEOTIDE SEQUENCE [LARGE SCALE GENOMIC DNA]</scope>
</reference>
<feature type="transmembrane region" description="Helical" evidence="1">
    <location>
        <begin position="55"/>
        <end position="78"/>
    </location>
</feature>
<evidence type="ECO:0000313" key="3">
    <source>
        <dbReference type="Proteomes" id="UP000178040"/>
    </source>
</evidence>
<proteinExistence type="predicted"/>
<accession>A0A1F7IQN6</accession>
<keyword evidence="1" id="KW-1133">Transmembrane helix</keyword>
<comment type="caution">
    <text evidence="2">The sequence shown here is derived from an EMBL/GenBank/DDBJ whole genome shotgun (WGS) entry which is preliminary data.</text>
</comment>
<dbReference type="EMBL" id="MGAI01000003">
    <property type="protein sequence ID" value="OGK45667.1"/>
    <property type="molecule type" value="Genomic_DNA"/>
</dbReference>
<dbReference type="Proteomes" id="UP000178040">
    <property type="component" value="Unassembled WGS sequence"/>
</dbReference>
<dbReference type="Pfam" id="PF18926">
    <property type="entry name" value="DUF5676"/>
    <property type="match status" value="1"/>
</dbReference>
<keyword evidence="1" id="KW-0472">Membrane</keyword>